<dbReference type="Pfam" id="PF00618">
    <property type="entry name" value="RasGEF_N"/>
    <property type="match status" value="1"/>
</dbReference>
<dbReference type="AlphaFoldDB" id="A0A7G2CJ11"/>
<organism evidence="4 5">
    <name type="scientific">Angomonas deanei</name>
    <dbReference type="NCBI Taxonomy" id="59799"/>
    <lineage>
        <taxon>Eukaryota</taxon>
        <taxon>Discoba</taxon>
        <taxon>Euglenozoa</taxon>
        <taxon>Kinetoplastea</taxon>
        <taxon>Metakinetoplastina</taxon>
        <taxon>Trypanosomatida</taxon>
        <taxon>Trypanosomatidae</taxon>
        <taxon>Strigomonadinae</taxon>
        <taxon>Angomonas</taxon>
    </lineage>
</organism>
<dbReference type="GO" id="GO:0005085">
    <property type="term" value="F:guanyl-nucleotide exchange factor activity"/>
    <property type="evidence" value="ECO:0007669"/>
    <property type="project" value="UniProtKB-KW"/>
</dbReference>
<keyword evidence="1" id="KW-0344">Guanine-nucleotide releasing factor</keyword>
<keyword evidence="5" id="KW-1185">Reference proteome</keyword>
<dbReference type="Gene3D" id="1.10.840.10">
    <property type="entry name" value="Ras guanine-nucleotide exchange factors catalytic domain"/>
    <property type="match status" value="1"/>
</dbReference>
<feature type="domain" description="N-terminal Ras-GEF" evidence="3">
    <location>
        <begin position="356"/>
        <end position="484"/>
    </location>
</feature>
<dbReference type="Gene3D" id="1.20.870.10">
    <property type="entry name" value="Son of sevenless (SoS) protein Chain: S domain 1"/>
    <property type="match status" value="1"/>
</dbReference>
<accession>A0A7G2CJ11</accession>
<feature type="region of interest" description="Disordered" evidence="2">
    <location>
        <begin position="1"/>
        <end position="91"/>
    </location>
</feature>
<dbReference type="InterPro" id="IPR036964">
    <property type="entry name" value="RASGEF_cat_dom_sf"/>
</dbReference>
<dbReference type="PROSITE" id="PS50212">
    <property type="entry name" value="RASGEF_NTER"/>
    <property type="match status" value="1"/>
</dbReference>
<evidence type="ECO:0000313" key="4">
    <source>
        <dbReference type="EMBL" id="CAD2218924.1"/>
    </source>
</evidence>
<evidence type="ECO:0000313" key="5">
    <source>
        <dbReference type="Proteomes" id="UP000515908"/>
    </source>
</evidence>
<feature type="region of interest" description="Disordered" evidence="2">
    <location>
        <begin position="197"/>
        <end position="227"/>
    </location>
</feature>
<evidence type="ECO:0000256" key="2">
    <source>
        <dbReference type="SAM" id="MobiDB-lite"/>
    </source>
</evidence>
<proteinExistence type="predicted"/>
<name>A0A7G2CJ11_9TRYP</name>
<protein>
    <submittedName>
        <fullName evidence="4">RasGEF N-terminal motif containing protein, putative</fullName>
    </submittedName>
</protein>
<reference evidence="4 5" key="1">
    <citation type="submission" date="2020-08" db="EMBL/GenBank/DDBJ databases">
        <authorList>
            <person name="Newling K."/>
            <person name="Davey J."/>
            <person name="Forrester S."/>
        </authorList>
    </citation>
    <scope>NUCLEOTIDE SEQUENCE [LARGE SCALE GENOMIC DNA]</scope>
    <source>
        <strain evidence="5">Crithidia deanei Carvalho (ATCC PRA-265)</strain>
    </source>
</reference>
<dbReference type="InterPro" id="IPR000651">
    <property type="entry name" value="Ras-like_Gua-exchang_fac_N"/>
</dbReference>
<sequence>MSHNEGKSATFPYATRPPAYVSEIDPIRALHTTTGEKTSPYTRPQLRTTFQMEPNSSGRPQPNRVPYSDLQGSRDGPSPSQGRSSSSRGENTYDNVMRSLQQQGIPQFGESPSSRFRPFSKESIRNAVIAHLEITGRHDVVIAMLKDEATSAQRGEEEVRHQLALRMRAAAVETATAFEDPVSKVDDFSVLNSTENRTPFSARAPTGHSGTQSALSTSPRKPNQKRYPKNAFDFFKRGIEELQTEIEQNIPLHVYGTDLRKDNPHVPTKAKPDKKRLFTYGRILPTLCGLPETLFFDLAILYMHFPQRLRRQYDELHLRTPPREVLQYIEEQSKEPMWSVAGSANLLGMPPNVCPQTGDILFGTLHELVEKLTGVSITEEPLPAPDAHAASFVDVFFRQHRCFTTSAALLAKLIERFMVPLALPLGFKKYRAHGIYIDINSDTFPRKRSQCETVSGRPFNPNLGGSVAESMKVGSTLDFMRNMEGEGYLDDFLSSHDDSRVEDSTSHWMSRPPSTEDDAHQDYGNLVTYYSKSASLWLQVCSRIQVKVLAILLHWVRHFPHQFDQTMLRTILHFCDQVCYLPARWTDCPVELPQVGEFLRHEAAKLLNRLEFEEPDQLFRQGSSRVLTPAGQISRRAFVEHTIPPTMSRLHTSFHTWLKAFVEEVSVEHEEHLPPFTFRKRPEIHQGYLGKRVTRSTIDRDALLERSRLSLDLFSHFSMADYVKGLTASHLTLFALFPPNDIVALAKHESPPFFSTDTFKNSFISAFLHSSTDLTEWSTSLLLHAAFVDSMQPPPSTEQSSADSITAFMQTNAELKGAGKKKVFVSVDSDEDASDTSSVEDEAPGNAQQRAHYLVIAVCRIVDLVVAFLQVNNVHASYSIFQCFSHPYVIKLMSCQRVASLIPLTAVHSVRRLQWFFTPMDKASKLKPPFKHFSQSTEGQKAETEDLPFLYRHLHFDSPEYLNHLPDKSEYPLVPVLQPIIKEFQTLDNTVPAFLTSPKSPFHPMAHENTVDAAVPSQRKPAPGPTLQQENDLILIHWRKFAKLDEMVENVRQLQKDAAYYLAARSTLGKTISVDRGFEEGFHSQLNTVIIEDVPTQTFMVKSFFRLLEKRTE</sequence>
<dbReference type="GO" id="GO:0007264">
    <property type="term" value="P:small GTPase-mediated signal transduction"/>
    <property type="evidence" value="ECO:0007669"/>
    <property type="project" value="InterPro"/>
</dbReference>
<evidence type="ECO:0000256" key="1">
    <source>
        <dbReference type="PROSITE-ProRule" id="PRU00135"/>
    </source>
</evidence>
<dbReference type="InterPro" id="IPR023578">
    <property type="entry name" value="Ras_GEF_dom_sf"/>
</dbReference>
<dbReference type="VEuPathDB" id="TriTrypDB:ADEAN_000641700"/>
<feature type="compositionally biased region" description="Polar residues" evidence="2">
    <location>
        <begin position="208"/>
        <end position="221"/>
    </location>
</feature>
<dbReference type="EMBL" id="LR877156">
    <property type="protein sequence ID" value="CAD2218924.1"/>
    <property type="molecule type" value="Genomic_DNA"/>
</dbReference>
<dbReference type="Proteomes" id="UP000515908">
    <property type="component" value="Chromosome 12"/>
</dbReference>
<feature type="compositionally biased region" description="Low complexity" evidence="2">
    <location>
        <begin position="71"/>
        <end position="89"/>
    </location>
</feature>
<dbReference type="SUPFAM" id="SSF48366">
    <property type="entry name" value="Ras GEF"/>
    <property type="match status" value="1"/>
</dbReference>
<feature type="compositionally biased region" description="Polar residues" evidence="2">
    <location>
        <begin position="31"/>
        <end position="60"/>
    </location>
</feature>
<evidence type="ECO:0000259" key="3">
    <source>
        <dbReference type="PROSITE" id="PS50212"/>
    </source>
</evidence>
<gene>
    <name evidence="4" type="ORF">ADEAN_000641700</name>
</gene>